<proteinExistence type="predicted"/>
<dbReference type="PANTHER" id="PTHR33050:SF7">
    <property type="entry name" value="RIBONUCLEASE H"/>
    <property type="match status" value="1"/>
</dbReference>
<keyword evidence="2" id="KW-1185">Reference proteome</keyword>
<protein>
    <recommendedName>
        <fullName evidence="3">Reverse transcriptase domain-containing protein</fullName>
    </recommendedName>
</protein>
<dbReference type="AlphaFoldDB" id="A0AA36HX12"/>
<evidence type="ECO:0000313" key="2">
    <source>
        <dbReference type="Proteomes" id="UP001178507"/>
    </source>
</evidence>
<dbReference type="InterPro" id="IPR043502">
    <property type="entry name" value="DNA/RNA_pol_sf"/>
</dbReference>
<gene>
    <name evidence="1" type="ORF">EVOR1521_LOCUS5868</name>
</gene>
<dbReference type="Proteomes" id="UP001178507">
    <property type="component" value="Unassembled WGS sequence"/>
</dbReference>
<accession>A0AA36HX12</accession>
<evidence type="ECO:0008006" key="3">
    <source>
        <dbReference type="Google" id="ProtNLM"/>
    </source>
</evidence>
<dbReference type="EMBL" id="CAUJNA010000431">
    <property type="protein sequence ID" value="CAJ1376931.1"/>
    <property type="molecule type" value="Genomic_DNA"/>
</dbReference>
<dbReference type="SUPFAM" id="SSF56672">
    <property type="entry name" value="DNA/RNA polymerases"/>
    <property type="match status" value="1"/>
</dbReference>
<reference evidence="1" key="1">
    <citation type="submission" date="2023-08" db="EMBL/GenBank/DDBJ databases">
        <authorList>
            <person name="Chen Y."/>
            <person name="Shah S."/>
            <person name="Dougan E. K."/>
            <person name="Thang M."/>
            <person name="Chan C."/>
        </authorList>
    </citation>
    <scope>NUCLEOTIDE SEQUENCE</scope>
</reference>
<name>A0AA36HX12_9DINO</name>
<comment type="caution">
    <text evidence="1">The sequence shown here is derived from an EMBL/GenBank/DDBJ whole genome shotgun (WGS) entry which is preliminary data.</text>
</comment>
<organism evidence="1 2">
    <name type="scientific">Effrenium voratum</name>
    <dbReference type="NCBI Taxonomy" id="2562239"/>
    <lineage>
        <taxon>Eukaryota</taxon>
        <taxon>Sar</taxon>
        <taxon>Alveolata</taxon>
        <taxon>Dinophyceae</taxon>
        <taxon>Suessiales</taxon>
        <taxon>Symbiodiniaceae</taxon>
        <taxon>Effrenium</taxon>
    </lineage>
</organism>
<evidence type="ECO:0000313" key="1">
    <source>
        <dbReference type="EMBL" id="CAJ1376931.1"/>
    </source>
</evidence>
<sequence>MEKLAGSGPAEFLEIGIPREPEDFVKEAIARGHPRAFCFRPNWELRSLAADSLGADTSEVEKARTTFFKKWLTRALRLRKEEQSKWESLAPHLRPILKGKRLVLWKQILMEMGYADAGVLDEVADGFALSGWMTASKIFKPFVRPPKFSVNKLREVAKGLNNAVVAKVLTENELTLEQEIWRQTQEEVACGWLALDDDNSIEDKILAYRFAVVQRNKVRMIDDFSLGGLNSTCGLPERLEVEPVDSVLAMAVQAMGEDPGSRSIVGRTYDLVSAYKQFGVCPSDVETLRIAVKVPGEREFRLYKVLALPFGAVASVAAFLRIARSIVHIAREGLRVPITSFFDDFTALAVESGAESTNFAVTGLFKLLGVQYAREGPKAPDFAAVFSCLGVVVDMNHFRGGSIAVMHTEQRVLELKETLGQILSSGTLSRKEAEKLRGRLIWFSSFVFGRRPNRAVATLSAIASGASHSSSLAEEHKLALASLLEYVNVCRPVSISRRILECWYIFTDGAFEPHEAEPGSVGGVLVSPSGTACACFGSKVPRSIMDSLLAHRDHPIFELELLPVWISFDLWGNALRERQLVVYIDNSAAQGALVRGRTEGTIANYLIERCLELEPGHQQSWYGRVPSHSNVSDGPSRLDFSHPLLASASKVEISWTKFQIRDHL</sequence>
<dbReference type="InterPro" id="IPR052055">
    <property type="entry name" value="Hepadnavirus_pol/RT"/>
</dbReference>
<dbReference type="PANTHER" id="PTHR33050">
    <property type="entry name" value="REVERSE TRANSCRIPTASE DOMAIN-CONTAINING PROTEIN"/>
    <property type="match status" value="1"/>
</dbReference>